<gene>
    <name evidence="6" type="ORF">TCIL3000_10_10140</name>
</gene>
<dbReference type="GO" id="GO:0006400">
    <property type="term" value="P:tRNA modification"/>
    <property type="evidence" value="ECO:0007669"/>
    <property type="project" value="TreeGrafter"/>
</dbReference>
<dbReference type="AlphaFoldDB" id="G0UXW8"/>
<dbReference type="EMBL" id="HE575323">
    <property type="protein sequence ID" value="CCC94235.1"/>
    <property type="molecule type" value="Genomic_DNA"/>
</dbReference>
<evidence type="ECO:0000313" key="6">
    <source>
        <dbReference type="EMBL" id="CCC94235.1"/>
    </source>
</evidence>
<dbReference type="InterPro" id="IPR028884">
    <property type="entry name" value="Trm82"/>
</dbReference>
<evidence type="ECO:0000256" key="1">
    <source>
        <dbReference type="ARBA" id="ARBA00004123"/>
    </source>
</evidence>
<dbReference type="InterPro" id="IPR036322">
    <property type="entry name" value="WD40_repeat_dom_sf"/>
</dbReference>
<proteinExistence type="predicted"/>
<evidence type="ECO:0000256" key="4">
    <source>
        <dbReference type="ARBA" id="ARBA00022737"/>
    </source>
</evidence>
<dbReference type="GO" id="GO:0043527">
    <property type="term" value="C:tRNA methyltransferase complex"/>
    <property type="evidence" value="ECO:0007669"/>
    <property type="project" value="TreeGrafter"/>
</dbReference>
<evidence type="ECO:0000256" key="5">
    <source>
        <dbReference type="ARBA" id="ARBA00023242"/>
    </source>
</evidence>
<dbReference type="PANTHER" id="PTHR16288:SF0">
    <property type="entry name" value="TRNA (GUANINE-N(7)-)-METHYLTRANSFERASE NON-CATALYTIC SUBUNIT WDR4"/>
    <property type="match status" value="1"/>
</dbReference>
<dbReference type="GO" id="GO:0005634">
    <property type="term" value="C:nucleus"/>
    <property type="evidence" value="ECO:0007669"/>
    <property type="project" value="UniProtKB-SubCell"/>
</dbReference>
<dbReference type="InterPro" id="IPR015943">
    <property type="entry name" value="WD40/YVTN_repeat-like_dom_sf"/>
</dbReference>
<reference evidence="6" key="1">
    <citation type="journal article" date="2012" name="Proc. Natl. Acad. Sci. U.S.A.">
        <title>Antigenic diversity is generated by distinct evolutionary mechanisms in African trypanosome species.</title>
        <authorList>
            <person name="Jackson A.P."/>
            <person name="Berry A."/>
            <person name="Aslett M."/>
            <person name="Allison H.C."/>
            <person name="Burton P."/>
            <person name="Vavrova-Anderson J."/>
            <person name="Brown R."/>
            <person name="Browne H."/>
            <person name="Corton N."/>
            <person name="Hauser H."/>
            <person name="Gamble J."/>
            <person name="Gilderthorp R."/>
            <person name="Marcello L."/>
            <person name="McQuillan J."/>
            <person name="Otto T.D."/>
            <person name="Quail M.A."/>
            <person name="Sanders M.J."/>
            <person name="van Tonder A."/>
            <person name="Ginger M.L."/>
            <person name="Field M.C."/>
            <person name="Barry J.D."/>
            <person name="Hertz-Fowler C."/>
            <person name="Berriman M."/>
        </authorList>
    </citation>
    <scope>NUCLEOTIDE SEQUENCE</scope>
    <source>
        <strain evidence="6">IL3000</strain>
    </source>
</reference>
<comment type="subcellular location">
    <subcellularLocation>
        <location evidence="1">Nucleus</location>
    </subcellularLocation>
</comment>
<dbReference type="SUPFAM" id="SSF50978">
    <property type="entry name" value="WD40 repeat-like"/>
    <property type="match status" value="1"/>
</dbReference>
<organism evidence="6">
    <name type="scientific">Trypanosoma congolense (strain IL3000)</name>
    <dbReference type="NCBI Taxonomy" id="1068625"/>
    <lineage>
        <taxon>Eukaryota</taxon>
        <taxon>Discoba</taxon>
        <taxon>Euglenozoa</taxon>
        <taxon>Kinetoplastea</taxon>
        <taxon>Metakinetoplastina</taxon>
        <taxon>Trypanosomatida</taxon>
        <taxon>Trypanosomatidae</taxon>
        <taxon>Trypanosoma</taxon>
        <taxon>Nannomonas</taxon>
    </lineage>
</organism>
<evidence type="ECO:0000256" key="2">
    <source>
        <dbReference type="ARBA" id="ARBA00022574"/>
    </source>
</evidence>
<keyword evidence="3" id="KW-0819">tRNA processing</keyword>
<sequence>MTPQDVCSGSLALCSLPDGSAVSLCVNARILVALRENGKESLFVLCGGQIVRGIAFLRAPDGRLCVVSGGDGKFVAVQDVSLAKLLPVDKIELGDVGDDCGTMVFRTKPLPKRVMHVVVCDDATVLFADRFGEVFRLELAWNTDGTITTKENEVAPAFLLQHFSAITVLFASPLNSVPVREGRESSRTPTVVQRVLTCDKDCHVRVSHYPETYRIEQFLWTEAPQEVVTAVAEVRFVREGFTHFHFAVGTLNGKVHLWAAESASATVGGTSAAPFALVGSLTSEQVQNEKAGGLLSLVHVALSGEGSSASEESELPRGILAAYDGSRHVLYIPLEVCGDRTLSLGTHCISKVCLESPPVAMVGFTADAALAVLRNGRLQQLRLTRTGCGASIHVCGEQWLEGLSGLLQDRLCGVLHDIDIFCQWNFDVVDPRTRKRWKSDASEGSDVSLGSNGVVEGTLGAG</sequence>
<name>G0UXW8_TRYCI</name>
<dbReference type="PANTHER" id="PTHR16288">
    <property type="entry name" value="WD40 REPEAT PROTEIN 4"/>
    <property type="match status" value="1"/>
</dbReference>
<keyword evidence="4" id="KW-0677">Repeat</keyword>
<keyword evidence="5" id="KW-0539">Nucleus</keyword>
<dbReference type="GO" id="GO:0036265">
    <property type="term" value="P:RNA (guanine-N7)-methylation"/>
    <property type="evidence" value="ECO:0007669"/>
    <property type="project" value="InterPro"/>
</dbReference>
<dbReference type="Gene3D" id="2.130.10.10">
    <property type="entry name" value="YVTN repeat-like/Quinoprotein amine dehydrogenase"/>
    <property type="match status" value="1"/>
</dbReference>
<dbReference type="GO" id="GO:0005829">
    <property type="term" value="C:cytosol"/>
    <property type="evidence" value="ECO:0007669"/>
    <property type="project" value="TreeGrafter"/>
</dbReference>
<protein>
    <submittedName>
        <fullName evidence="6">Uncharacterized protein</fullName>
    </submittedName>
</protein>
<keyword evidence="2" id="KW-0853">WD repeat</keyword>
<dbReference type="VEuPathDB" id="TriTrypDB:TcIL3000_10_10140"/>
<accession>G0UXW8</accession>
<evidence type="ECO:0000256" key="3">
    <source>
        <dbReference type="ARBA" id="ARBA00022694"/>
    </source>
</evidence>